<evidence type="ECO:0000313" key="3">
    <source>
        <dbReference type="Proteomes" id="UP001238450"/>
    </source>
</evidence>
<dbReference type="Proteomes" id="UP001238450">
    <property type="component" value="Unassembled WGS sequence"/>
</dbReference>
<feature type="transmembrane region" description="Helical" evidence="1">
    <location>
        <begin position="32"/>
        <end position="53"/>
    </location>
</feature>
<dbReference type="EMBL" id="JAUSUV010000012">
    <property type="protein sequence ID" value="MDQ0418450.1"/>
    <property type="molecule type" value="Genomic_DNA"/>
</dbReference>
<keyword evidence="3" id="KW-1185">Reference proteome</keyword>
<comment type="caution">
    <text evidence="2">The sequence shown here is derived from an EMBL/GenBank/DDBJ whole genome shotgun (WGS) entry which is preliminary data.</text>
</comment>
<organism evidence="2 3">
    <name type="scientific">Croceifilum oryzae</name>
    <dbReference type="NCBI Taxonomy" id="1553429"/>
    <lineage>
        <taxon>Bacteria</taxon>
        <taxon>Bacillati</taxon>
        <taxon>Bacillota</taxon>
        <taxon>Bacilli</taxon>
        <taxon>Bacillales</taxon>
        <taxon>Thermoactinomycetaceae</taxon>
        <taxon>Croceifilum</taxon>
    </lineage>
</organism>
<feature type="transmembrane region" description="Helical" evidence="1">
    <location>
        <begin position="7"/>
        <end position="26"/>
    </location>
</feature>
<evidence type="ECO:0000256" key="1">
    <source>
        <dbReference type="SAM" id="Phobius"/>
    </source>
</evidence>
<protein>
    <submittedName>
        <fullName evidence="2">Uncharacterized protein</fullName>
    </submittedName>
</protein>
<keyword evidence="1" id="KW-0472">Membrane</keyword>
<keyword evidence="1" id="KW-0812">Transmembrane</keyword>
<sequence length="59" mass="6625">MKRKYALLITVVLCMSYQALFTFNVFNISDPVLEFCISLLGIGGIVGIMNYVAGKYEKK</sequence>
<reference evidence="2 3" key="1">
    <citation type="submission" date="2023-07" db="EMBL/GenBank/DDBJ databases">
        <title>Genomic Encyclopedia of Type Strains, Phase IV (KMG-IV): sequencing the most valuable type-strain genomes for metagenomic binning, comparative biology and taxonomic classification.</title>
        <authorList>
            <person name="Goeker M."/>
        </authorList>
    </citation>
    <scope>NUCLEOTIDE SEQUENCE [LARGE SCALE GENOMIC DNA]</scope>
    <source>
        <strain evidence="2 3">DSM 46876</strain>
    </source>
</reference>
<gene>
    <name evidence="2" type="ORF">J2Z48_002642</name>
</gene>
<evidence type="ECO:0000313" key="2">
    <source>
        <dbReference type="EMBL" id="MDQ0418450.1"/>
    </source>
</evidence>
<proteinExistence type="predicted"/>
<keyword evidence="1" id="KW-1133">Transmembrane helix</keyword>
<accession>A0AAJ1WT61</accession>
<name>A0AAJ1WT61_9BACL</name>
<dbReference type="AlphaFoldDB" id="A0AAJ1WT61"/>